<dbReference type="Pfam" id="PF13873">
    <property type="entry name" value="Myb_DNA-bind_5"/>
    <property type="match status" value="1"/>
</dbReference>
<evidence type="ECO:0000313" key="9">
    <source>
        <dbReference type="Proteomes" id="UP001152799"/>
    </source>
</evidence>
<feature type="compositionally biased region" description="Polar residues" evidence="6">
    <location>
        <begin position="209"/>
        <end position="225"/>
    </location>
</feature>
<keyword evidence="9" id="KW-1185">Reference proteome</keyword>
<evidence type="ECO:0000256" key="4">
    <source>
        <dbReference type="ARBA" id="ARBA00023163"/>
    </source>
</evidence>
<evidence type="ECO:0000256" key="2">
    <source>
        <dbReference type="ARBA" id="ARBA00016807"/>
    </source>
</evidence>
<dbReference type="InterPro" id="IPR028002">
    <property type="entry name" value="Myb_DNA-bind_5"/>
</dbReference>
<accession>A0A9N9QR74</accession>
<organism evidence="8 9">
    <name type="scientific">Ceutorhynchus assimilis</name>
    <name type="common">cabbage seed weevil</name>
    <dbReference type="NCBI Taxonomy" id="467358"/>
    <lineage>
        <taxon>Eukaryota</taxon>
        <taxon>Metazoa</taxon>
        <taxon>Ecdysozoa</taxon>
        <taxon>Arthropoda</taxon>
        <taxon>Hexapoda</taxon>
        <taxon>Insecta</taxon>
        <taxon>Pterygota</taxon>
        <taxon>Neoptera</taxon>
        <taxon>Endopterygota</taxon>
        <taxon>Coleoptera</taxon>
        <taxon>Polyphaga</taxon>
        <taxon>Cucujiformia</taxon>
        <taxon>Curculionidae</taxon>
        <taxon>Ceutorhynchinae</taxon>
        <taxon>Ceutorhynchus</taxon>
    </lineage>
</organism>
<feature type="domain" description="Myb/SANT-like DNA-binding" evidence="7">
    <location>
        <begin position="5"/>
        <end position="75"/>
    </location>
</feature>
<dbReference type="Proteomes" id="UP001152799">
    <property type="component" value="Chromosome 7"/>
</dbReference>
<evidence type="ECO:0000256" key="3">
    <source>
        <dbReference type="ARBA" id="ARBA00023015"/>
    </source>
</evidence>
<comment type="function">
    <text evidence="5">Involved in transvection phenomena (= synapsis-dependent gene expression), where the synaptic pairing of chromosomes carrying genes with which zeste interacts influences the expression of these genes. Zeste binds to DNA and stimulates transcription from a nearby promoter.</text>
</comment>
<evidence type="ECO:0000256" key="6">
    <source>
        <dbReference type="SAM" id="MobiDB-lite"/>
    </source>
</evidence>
<name>A0A9N9QR74_9CUCU</name>
<comment type="subunit">
    <text evidence="1">Self-associates forming complexes of several hundred monomers.</text>
</comment>
<reference evidence="8" key="1">
    <citation type="submission" date="2022-01" db="EMBL/GenBank/DDBJ databases">
        <authorList>
            <person name="King R."/>
        </authorList>
    </citation>
    <scope>NUCLEOTIDE SEQUENCE</scope>
</reference>
<proteinExistence type="predicted"/>
<dbReference type="OrthoDB" id="6778529at2759"/>
<feature type="region of interest" description="Disordered" evidence="6">
    <location>
        <begin position="239"/>
        <end position="258"/>
    </location>
</feature>
<keyword evidence="4" id="KW-0804">Transcription</keyword>
<keyword evidence="3" id="KW-0805">Transcription regulation</keyword>
<evidence type="ECO:0000313" key="8">
    <source>
        <dbReference type="EMBL" id="CAG9771443.1"/>
    </source>
</evidence>
<evidence type="ECO:0000256" key="1">
    <source>
        <dbReference type="ARBA" id="ARBA00011764"/>
    </source>
</evidence>
<protein>
    <recommendedName>
        <fullName evidence="2">Regulatory protein zeste</fullName>
    </recommendedName>
</protein>
<evidence type="ECO:0000256" key="5">
    <source>
        <dbReference type="ARBA" id="ARBA00025466"/>
    </source>
</evidence>
<feature type="region of interest" description="Disordered" evidence="6">
    <location>
        <begin position="207"/>
        <end position="230"/>
    </location>
</feature>
<sequence>MRLNSEHYEIIVNFAERHPEIITNKVVGLNSREKFQKVWDDLANKLNSLGYGTLTVAEYKRRLTDWKSKVKGKKASVTKSLSQTRGGQGVGTIINKLEDRLLCLIGDKAYAGDNIQEMGIKRKKPDDALDSSKALKKAKYIPATITSSRTSFIEETSFAMDEPPISKTSGQLPSINAYDLDEMVPENTSAIIDDEPEETITLQCDFEESSNTNNELQTKTPSVSTSRRKKLTNLTDSVQEMNNETLDVPVAARDNPNW</sequence>
<dbReference type="EMBL" id="OU892283">
    <property type="protein sequence ID" value="CAG9771443.1"/>
    <property type="molecule type" value="Genomic_DNA"/>
</dbReference>
<evidence type="ECO:0000259" key="7">
    <source>
        <dbReference type="Pfam" id="PF13873"/>
    </source>
</evidence>
<dbReference type="AlphaFoldDB" id="A0A9N9QR74"/>
<gene>
    <name evidence="8" type="ORF">CEUTPL_LOCUS11875</name>
</gene>